<protein>
    <submittedName>
        <fullName evidence="2">Lysophospholipase</fullName>
    </submittedName>
</protein>
<gene>
    <name evidence="2" type="ORF">NVS88_12310</name>
</gene>
<dbReference type="Proteomes" id="UP001152755">
    <property type="component" value="Unassembled WGS sequence"/>
</dbReference>
<reference evidence="2" key="1">
    <citation type="submission" date="2022-08" db="EMBL/GenBank/DDBJ databases">
        <title>Genome analysis of Corynebacteriales strain.</title>
        <authorList>
            <person name="Lee S.D."/>
        </authorList>
    </citation>
    <scope>NUCLEOTIDE SEQUENCE</scope>
    <source>
        <strain evidence="2">D3-21</strain>
    </source>
</reference>
<dbReference type="PANTHER" id="PTHR11614">
    <property type="entry name" value="PHOSPHOLIPASE-RELATED"/>
    <property type="match status" value="1"/>
</dbReference>
<name>A0A9X4M1X2_9ACTN</name>
<evidence type="ECO:0000259" key="1">
    <source>
        <dbReference type="Pfam" id="PF12146"/>
    </source>
</evidence>
<evidence type="ECO:0000313" key="2">
    <source>
        <dbReference type="EMBL" id="MDG3015332.1"/>
    </source>
</evidence>
<dbReference type="AlphaFoldDB" id="A0A9X4M1X2"/>
<dbReference type="InterPro" id="IPR051044">
    <property type="entry name" value="MAG_DAG_Lipase"/>
</dbReference>
<accession>A0A9X4M1X2</accession>
<dbReference type="SUPFAM" id="SSF53474">
    <property type="entry name" value="alpha/beta-Hydrolases"/>
    <property type="match status" value="1"/>
</dbReference>
<evidence type="ECO:0000313" key="3">
    <source>
        <dbReference type="Proteomes" id="UP001152755"/>
    </source>
</evidence>
<dbReference type="Gene3D" id="3.40.50.1820">
    <property type="entry name" value="alpha/beta hydrolase"/>
    <property type="match status" value="1"/>
</dbReference>
<dbReference type="RefSeq" id="WP_277835401.1">
    <property type="nucleotide sequence ID" value="NZ_JAAIVF010000008.1"/>
</dbReference>
<proteinExistence type="predicted"/>
<comment type="caution">
    <text evidence="2">The sequence shown here is derived from an EMBL/GenBank/DDBJ whole genome shotgun (WGS) entry which is preliminary data.</text>
</comment>
<organism evidence="2 3">
    <name type="scientific">Speluncibacter jeojiensis</name>
    <dbReference type="NCBI Taxonomy" id="2710754"/>
    <lineage>
        <taxon>Bacteria</taxon>
        <taxon>Bacillati</taxon>
        <taxon>Actinomycetota</taxon>
        <taxon>Actinomycetes</taxon>
        <taxon>Mycobacteriales</taxon>
        <taxon>Speluncibacteraceae</taxon>
        <taxon>Speluncibacter</taxon>
    </lineage>
</organism>
<dbReference type="EMBL" id="JANRHA010000007">
    <property type="protein sequence ID" value="MDG3015332.1"/>
    <property type="molecule type" value="Genomic_DNA"/>
</dbReference>
<dbReference type="InterPro" id="IPR029058">
    <property type="entry name" value="AB_hydrolase_fold"/>
</dbReference>
<keyword evidence="3" id="KW-1185">Reference proteome</keyword>
<sequence>MPFFTGVSGQVFYRRWEVDDPSAVLVFLHGLGQHTGHYHRFAKHLRGGGVELWALDHVGHGMTEGDLGEVAALSELAENSRRLVQLARAARPGLPWALMGHSLGAATAMTAVLDDPADCAAVVLCGSPIGAARRRGAADPEAAARRTEADAELRARFAHGLEGLGVPILALHGTDDRIIPIDGVREWIGSVAGVELIEYRDAGHDLLHEKVHREVADDVLHFLRARV</sequence>
<dbReference type="InterPro" id="IPR022742">
    <property type="entry name" value="Hydrolase_4"/>
</dbReference>
<dbReference type="Pfam" id="PF12146">
    <property type="entry name" value="Hydrolase_4"/>
    <property type="match status" value="1"/>
</dbReference>
<feature type="domain" description="Serine aminopeptidase S33" evidence="1">
    <location>
        <begin position="20"/>
        <end position="132"/>
    </location>
</feature>